<keyword evidence="6" id="KW-1185">Reference proteome</keyword>
<sequence>MTGEFEPRSFLRRVAGFVLALAFLAPTLAHAQFSDSFNFLKAVRDRDGAKVTEFVDQPGTTVINTRDGKSGETALHIVVARRDAIWVNFLLAKGAKPNFADNSGTTPLMLAAQLRFLDGARLLLANGAQVDKANDRGETPLIRAVQLRDLALVRLLIANGANPDKSDSLAGMSARDYAKRDNRTPAIVAALEAPKPVQGTGEVQGPK</sequence>
<dbReference type="PROSITE" id="PS50297">
    <property type="entry name" value="ANK_REP_REGION"/>
    <property type="match status" value="3"/>
</dbReference>
<feature type="signal peptide" evidence="4">
    <location>
        <begin position="1"/>
        <end position="31"/>
    </location>
</feature>
<evidence type="ECO:0000256" key="2">
    <source>
        <dbReference type="ARBA" id="ARBA00023043"/>
    </source>
</evidence>
<comment type="caution">
    <text evidence="5">The sequence shown here is derived from an EMBL/GenBank/DDBJ whole genome shotgun (WGS) entry which is preliminary data.</text>
</comment>
<keyword evidence="4" id="KW-0732">Signal</keyword>
<evidence type="ECO:0000313" key="6">
    <source>
        <dbReference type="Proteomes" id="UP000575068"/>
    </source>
</evidence>
<dbReference type="Gene3D" id="1.25.40.20">
    <property type="entry name" value="Ankyrin repeat-containing domain"/>
    <property type="match status" value="1"/>
</dbReference>
<dbReference type="Proteomes" id="UP000575068">
    <property type="component" value="Unassembled WGS sequence"/>
</dbReference>
<keyword evidence="2 3" id="KW-0040">ANK repeat</keyword>
<dbReference type="SMART" id="SM00248">
    <property type="entry name" value="ANK"/>
    <property type="match status" value="3"/>
</dbReference>
<feature type="chain" id="PRO_5032629282" evidence="4">
    <location>
        <begin position="32"/>
        <end position="207"/>
    </location>
</feature>
<dbReference type="RefSeq" id="WP_184474860.1">
    <property type="nucleotide sequence ID" value="NZ_JACHOV010000004.1"/>
</dbReference>
<keyword evidence="1" id="KW-0677">Repeat</keyword>
<dbReference type="EMBL" id="JACHOV010000004">
    <property type="protein sequence ID" value="MBB4641044.1"/>
    <property type="molecule type" value="Genomic_DNA"/>
</dbReference>
<evidence type="ECO:0000313" key="5">
    <source>
        <dbReference type="EMBL" id="MBB4641044.1"/>
    </source>
</evidence>
<dbReference type="AlphaFoldDB" id="A0A840HU90"/>
<evidence type="ECO:0000256" key="1">
    <source>
        <dbReference type="ARBA" id="ARBA00022737"/>
    </source>
</evidence>
<reference evidence="5 6" key="1">
    <citation type="submission" date="2020-08" db="EMBL/GenBank/DDBJ databases">
        <title>Genomic Encyclopedia of Type Strains, Phase IV (KMG-IV): sequencing the most valuable type-strain genomes for metagenomic binning, comparative biology and taxonomic classification.</title>
        <authorList>
            <person name="Goeker M."/>
        </authorList>
    </citation>
    <scope>NUCLEOTIDE SEQUENCE [LARGE SCALE GENOMIC DNA]</scope>
    <source>
        <strain evidence="5 6">DSM 7465</strain>
    </source>
</reference>
<evidence type="ECO:0000256" key="4">
    <source>
        <dbReference type="SAM" id="SignalP"/>
    </source>
</evidence>
<dbReference type="SUPFAM" id="SSF48403">
    <property type="entry name" value="Ankyrin repeat"/>
    <property type="match status" value="1"/>
</dbReference>
<gene>
    <name evidence="5" type="ORF">HNQ99_001348</name>
</gene>
<feature type="repeat" description="ANK" evidence="3">
    <location>
        <begin position="136"/>
        <end position="168"/>
    </location>
</feature>
<dbReference type="PROSITE" id="PS50088">
    <property type="entry name" value="ANK_REPEAT"/>
    <property type="match status" value="3"/>
</dbReference>
<protein>
    <submittedName>
        <fullName evidence="5">Ankyrin repeat protein</fullName>
    </submittedName>
</protein>
<name>A0A840HU90_9SPHN</name>
<organism evidence="5 6">
    <name type="scientific">Rhizorhapis suberifaciens</name>
    <name type="common">corky root of lettuce</name>
    <dbReference type="NCBI Taxonomy" id="13656"/>
    <lineage>
        <taxon>Bacteria</taxon>
        <taxon>Pseudomonadati</taxon>
        <taxon>Pseudomonadota</taxon>
        <taxon>Alphaproteobacteria</taxon>
        <taxon>Sphingomonadales</taxon>
        <taxon>Sphingomonadaceae</taxon>
        <taxon>Rhizorhapis</taxon>
    </lineage>
</organism>
<feature type="repeat" description="ANK" evidence="3">
    <location>
        <begin position="103"/>
        <end position="135"/>
    </location>
</feature>
<dbReference type="InterPro" id="IPR002110">
    <property type="entry name" value="Ankyrin_rpt"/>
</dbReference>
<evidence type="ECO:0000256" key="3">
    <source>
        <dbReference type="PROSITE-ProRule" id="PRU00023"/>
    </source>
</evidence>
<dbReference type="PANTHER" id="PTHR24171">
    <property type="entry name" value="ANKYRIN REPEAT DOMAIN-CONTAINING PROTEIN 39-RELATED"/>
    <property type="match status" value="1"/>
</dbReference>
<dbReference type="InterPro" id="IPR036770">
    <property type="entry name" value="Ankyrin_rpt-contain_sf"/>
</dbReference>
<feature type="repeat" description="ANK" evidence="3">
    <location>
        <begin position="70"/>
        <end position="102"/>
    </location>
</feature>
<proteinExistence type="predicted"/>
<dbReference type="Pfam" id="PF12796">
    <property type="entry name" value="Ank_2"/>
    <property type="match status" value="1"/>
</dbReference>
<accession>A0A840HU90</accession>